<dbReference type="InterPro" id="IPR036028">
    <property type="entry name" value="SH3-like_dom_sf"/>
</dbReference>
<dbReference type="GO" id="GO:0004672">
    <property type="term" value="F:protein kinase activity"/>
    <property type="evidence" value="ECO:0007669"/>
    <property type="project" value="InterPro"/>
</dbReference>
<sequence>MKHSKKKSWKVPKKKSAQPGPNDDDDSKDVYSDEKVAAYELTDVDKLYLASVETGQDSGFNALYYFLNITSIKALKEFNPTGNNNYADFLLPNDINTIKYKICDKDFDFQKLALKFKHSNVTETCSKKGIPVIKREDLKEVKPITIGVRYYDVVCQAQWTRRDGIKEKVCLRYEYDFIGNFLLEAEMSTLLHHPNILALHGVVISSSFSPSVALVVEFAEYGNLHESSVHRSVERLCRFTIQTASALEHLEKKNVVKLSGLGVCRFKSELDGKLSQSDELKNVFHGSYGPLCPPHFCEVFDRCLSKNPEARPSFKDIRQSLIAQNYALKVKVINSFSAESAEFLNCKAGELITLIAKDCHRKDKTAWLGETEDRIIGFFKSENVKEQFNYESLDGSFVPAEIRGRGPRAERAFQKAMQSGKVKVYRGRIMLLGQDRAGKTSLKKRLLGLPFDRNQESTIGVEVDPSKCDVEVDQVKNWMPNERKKREMSEFEEELARFIARDLTEPKADHNDSTATNLDVEEVKTTDLQEEKKDQDEPELLSHVDKPATDTQEKSDNLEDRAKAIYEEKPVDDDQVNNVLQLNINSTTLPNDVTDLVVRYLQSLRLEDDIKAKEIIFTLWDFAGQHLYYASHSVFLSGRAVYVLVYNLNKNLLATAEPCVRQGIRDIVLDNPNNETNLDNLLSWLVSVHNIRSDANESHEDEETKQFYLRPPVIIVGTHSDQPFEEVETAERHIKKGISKKAYVKHIMKPFFAVDNRTENEEVQKLRHRIMEVLKGEPYMGEELPLRWFNFEKAVDALVEKQTYFMDLDRLISIIRQVCHIDDEEEMTAMLNFYHDLGVIVKHGGTVVLQAQWLIDLFKQLITVRPFDEADPLYSDCWEELEENGILRIALVDHVFSKFIQKGLFKQDILDMMELYGLIAKFSIATGENGAEQKYFVPTQLRSSPSALYEIKPSECDPCPLILHFLDGFVPHGLFPQLVSKFIHWCSENGLKQTPQLFNNGARLFIGKQITFDLILICRKRLIKVILKRRNPSSSKSSLNIAINKMAVEVRNFIEKTLVGFSHELCWLSNLRYELSVVCTHCLQSKGSLDSSMSCCQDDCLHLLRVSSGEELICPNNFSDEMVKVPGWEMWFEVLPSQVTISLSSVFAKVVMMNWSSLCRLIAA</sequence>
<dbReference type="Gene3D" id="3.30.70.1390">
    <property type="entry name" value="ROC domain from the Parkinson's disease-associated leucine-rich repeat kinase 2"/>
    <property type="match status" value="1"/>
</dbReference>
<name>A0AAD9QKX3_ACRCE</name>
<dbReference type="SUPFAM" id="SSF56112">
    <property type="entry name" value="Protein kinase-like (PK-like)"/>
    <property type="match status" value="1"/>
</dbReference>
<reference evidence="5" key="2">
    <citation type="journal article" date="2023" name="Science">
        <title>Genomic signatures of disease resistance in endangered staghorn corals.</title>
        <authorList>
            <person name="Vollmer S.V."/>
            <person name="Selwyn J.D."/>
            <person name="Despard B.A."/>
            <person name="Roesel C.L."/>
        </authorList>
    </citation>
    <scope>NUCLEOTIDE SEQUENCE</scope>
    <source>
        <strain evidence="5">K2</strain>
    </source>
</reference>
<evidence type="ECO:0000313" key="6">
    <source>
        <dbReference type="Proteomes" id="UP001249851"/>
    </source>
</evidence>
<dbReference type="InterPro" id="IPR036388">
    <property type="entry name" value="WH-like_DNA-bd_sf"/>
</dbReference>
<evidence type="ECO:0000256" key="3">
    <source>
        <dbReference type="SAM" id="MobiDB-lite"/>
    </source>
</evidence>
<dbReference type="SUPFAM" id="SSF52540">
    <property type="entry name" value="P-loop containing nucleoside triphosphate hydrolases"/>
    <property type="match status" value="1"/>
</dbReference>
<accession>A0AAD9QKX3</accession>
<keyword evidence="5" id="KW-0808">Transferase</keyword>
<dbReference type="InterPro" id="IPR001452">
    <property type="entry name" value="SH3_domain"/>
</dbReference>
<dbReference type="Pfam" id="PF07714">
    <property type="entry name" value="PK_Tyr_Ser-Thr"/>
    <property type="match status" value="1"/>
</dbReference>
<evidence type="ECO:0000256" key="1">
    <source>
        <dbReference type="ARBA" id="ARBA00022443"/>
    </source>
</evidence>
<dbReference type="PROSITE" id="PS50002">
    <property type="entry name" value="SH3"/>
    <property type="match status" value="1"/>
</dbReference>
<keyword evidence="5" id="KW-0418">Kinase</keyword>
<dbReference type="Gene3D" id="1.10.10.10">
    <property type="entry name" value="Winged helix-like DNA-binding domain superfamily/Winged helix DNA-binding domain"/>
    <property type="match status" value="1"/>
</dbReference>
<feature type="domain" description="SH3" evidence="4">
    <location>
        <begin position="325"/>
        <end position="389"/>
    </location>
</feature>
<feature type="region of interest" description="Disordered" evidence="3">
    <location>
        <begin position="502"/>
        <end position="558"/>
    </location>
</feature>
<feature type="compositionally biased region" description="Basic and acidic residues" evidence="3">
    <location>
        <begin position="521"/>
        <end position="558"/>
    </location>
</feature>
<keyword evidence="6" id="KW-1185">Reference proteome</keyword>
<proteinExistence type="predicted"/>
<dbReference type="Proteomes" id="UP001249851">
    <property type="component" value="Unassembled WGS sequence"/>
</dbReference>
<feature type="compositionally biased region" description="Basic residues" evidence="3">
    <location>
        <begin position="1"/>
        <end position="16"/>
    </location>
</feature>
<comment type="caution">
    <text evidence="5">The sequence shown here is derived from an EMBL/GenBank/DDBJ whole genome shotgun (WGS) entry which is preliminary data.</text>
</comment>
<dbReference type="Gene3D" id="3.40.50.300">
    <property type="entry name" value="P-loop containing nucleotide triphosphate hydrolases"/>
    <property type="match status" value="2"/>
</dbReference>
<dbReference type="Pfam" id="PF08477">
    <property type="entry name" value="Roc"/>
    <property type="match status" value="2"/>
</dbReference>
<dbReference type="InterPro" id="IPR027417">
    <property type="entry name" value="P-loop_NTPase"/>
</dbReference>
<organism evidence="5 6">
    <name type="scientific">Acropora cervicornis</name>
    <name type="common">Staghorn coral</name>
    <dbReference type="NCBI Taxonomy" id="6130"/>
    <lineage>
        <taxon>Eukaryota</taxon>
        <taxon>Metazoa</taxon>
        <taxon>Cnidaria</taxon>
        <taxon>Anthozoa</taxon>
        <taxon>Hexacorallia</taxon>
        <taxon>Scleractinia</taxon>
        <taxon>Astrocoeniina</taxon>
        <taxon>Acroporidae</taxon>
        <taxon>Acropora</taxon>
    </lineage>
</organism>
<dbReference type="Gene3D" id="1.10.510.10">
    <property type="entry name" value="Transferase(Phosphotransferase) domain 1"/>
    <property type="match status" value="1"/>
</dbReference>
<dbReference type="AlphaFoldDB" id="A0AAD9QKX3"/>
<keyword evidence="1 2" id="KW-0728">SH3 domain</keyword>
<dbReference type="FunFam" id="1.10.10.10:FF:001258">
    <property type="entry name" value="Predicted protein"/>
    <property type="match status" value="1"/>
</dbReference>
<feature type="region of interest" description="Disordered" evidence="3">
    <location>
        <begin position="1"/>
        <end position="29"/>
    </location>
</feature>
<dbReference type="PANTHER" id="PTHR47508:SF1">
    <property type="entry name" value="NON-SPECIFIC SERINE_THREONINE PROTEIN KINASE"/>
    <property type="match status" value="1"/>
</dbReference>
<evidence type="ECO:0000256" key="2">
    <source>
        <dbReference type="PROSITE-ProRule" id="PRU00192"/>
    </source>
</evidence>
<protein>
    <submittedName>
        <fullName evidence="5">Serine/threonine-protein kinase pats1</fullName>
    </submittedName>
</protein>
<evidence type="ECO:0000313" key="5">
    <source>
        <dbReference type="EMBL" id="KAK2563152.1"/>
    </source>
</evidence>
<feature type="compositionally biased region" description="Basic and acidic residues" evidence="3">
    <location>
        <begin position="502"/>
        <end position="512"/>
    </location>
</feature>
<dbReference type="SUPFAM" id="SSF50044">
    <property type="entry name" value="SH3-domain"/>
    <property type="match status" value="1"/>
</dbReference>
<reference evidence="5" key="1">
    <citation type="journal article" date="2023" name="G3 (Bethesda)">
        <title>Whole genome assembly and annotation of the endangered Caribbean coral Acropora cervicornis.</title>
        <authorList>
            <person name="Selwyn J.D."/>
            <person name="Vollmer S.V."/>
        </authorList>
    </citation>
    <scope>NUCLEOTIDE SEQUENCE</scope>
    <source>
        <strain evidence="5">K2</strain>
    </source>
</reference>
<evidence type="ECO:0000259" key="4">
    <source>
        <dbReference type="PROSITE" id="PS50002"/>
    </source>
</evidence>
<dbReference type="EMBL" id="JARQWQ010000026">
    <property type="protein sequence ID" value="KAK2563152.1"/>
    <property type="molecule type" value="Genomic_DNA"/>
</dbReference>
<dbReference type="CDD" id="cd00174">
    <property type="entry name" value="SH3"/>
    <property type="match status" value="1"/>
</dbReference>
<gene>
    <name evidence="5" type="ORF">P5673_013502</name>
</gene>
<dbReference type="InterPro" id="IPR001245">
    <property type="entry name" value="Ser-Thr/Tyr_kinase_cat_dom"/>
</dbReference>
<dbReference type="PANTHER" id="PTHR47508">
    <property type="entry name" value="SAM DOMAIN-CONTAINING PROTEIN-RELATED"/>
    <property type="match status" value="1"/>
</dbReference>
<dbReference type="InterPro" id="IPR011009">
    <property type="entry name" value="Kinase-like_dom_sf"/>
</dbReference>